<comment type="caution">
    <text evidence="2">The sequence shown here is derived from an EMBL/GenBank/DDBJ whole genome shotgun (WGS) entry which is preliminary data.</text>
</comment>
<evidence type="ECO:0000256" key="1">
    <source>
        <dbReference type="SAM" id="SignalP"/>
    </source>
</evidence>
<keyword evidence="1" id="KW-0732">Signal</keyword>
<feature type="signal peptide" evidence="1">
    <location>
        <begin position="1"/>
        <end position="20"/>
    </location>
</feature>
<evidence type="ECO:0000313" key="3">
    <source>
        <dbReference type="Proteomes" id="UP000233535"/>
    </source>
</evidence>
<keyword evidence="3" id="KW-1185">Reference proteome</keyword>
<dbReference type="Proteomes" id="UP000233535">
    <property type="component" value="Unassembled WGS sequence"/>
</dbReference>
<reference evidence="2 3" key="1">
    <citation type="journal article" date="2017" name="Front. Microbiol.">
        <title>Labilibaculum manganireducens gen. nov., sp. nov. and Labilibaculum filiforme sp. nov., Novel Bacteroidetes Isolated from Subsurface Sediments of the Baltic Sea.</title>
        <authorList>
            <person name="Vandieken V."/>
            <person name="Marshall I.P."/>
            <person name="Niemann H."/>
            <person name="Engelen B."/>
            <person name="Cypionka H."/>
        </authorList>
    </citation>
    <scope>NUCLEOTIDE SEQUENCE [LARGE SCALE GENOMIC DNA]</scope>
    <source>
        <strain evidence="2 3">59.16B</strain>
    </source>
</reference>
<organism evidence="2 3">
    <name type="scientific">Labilibaculum filiforme</name>
    <dbReference type="NCBI Taxonomy" id="1940526"/>
    <lineage>
        <taxon>Bacteria</taxon>
        <taxon>Pseudomonadati</taxon>
        <taxon>Bacteroidota</taxon>
        <taxon>Bacteroidia</taxon>
        <taxon>Marinilabiliales</taxon>
        <taxon>Marinifilaceae</taxon>
        <taxon>Labilibaculum</taxon>
    </lineage>
</organism>
<gene>
    <name evidence="2" type="ORF">BZG02_18515</name>
</gene>
<dbReference type="EMBL" id="MVDD01000022">
    <property type="protein sequence ID" value="PKQ60716.1"/>
    <property type="molecule type" value="Genomic_DNA"/>
</dbReference>
<dbReference type="OrthoDB" id="975810at2"/>
<sequence length="148" mass="16762">MKTYLTIILSLLFLSGCLKDDDNTPEITIDWETYGYVMNWTEVESKAGDSDWENIFEGQDLTFLSNSIDEELELPNNGIILYAPSVNINIKNNTSFERTDSTFVLYLYPDTAEADTISLAYKLSDSSTLVISDTTVSPATQIKYRRDN</sequence>
<feature type="chain" id="PRO_5014897738" description="Lipocalin-like domain-containing protein" evidence="1">
    <location>
        <begin position="21"/>
        <end position="148"/>
    </location>
</feature>
<dbReference type="AlphaFoldDB" id="A0A2N3HRN3"/>
<name>A0A2N3HRN3_9BACT</name>
<accession>A0A2N3HRN3</accession>
<dbReference type="PROSITE" id="PS51257">
    <property type="entry name" value="PROKAR_LIPOPROTEIN"/>
    <property type="match status" value="1"/>
</dbReference>
<evidence type="ECO:0008006" key="4">
    <source>
        <dbReference type="Google" id="ProtNLM"/>
    </source>
</evidence>
<evidence type="ECO:0000313" key="2">
    <source>
        <dbReference type="EMBL" id="PKQ60716.1"/>
    </source>
</evidence>
<dbReference type="RefSeq" id="WP_101263246.1">
    <property type="nucleotide sequence ID" value="NZ_MVDD01000022.1"/>
</dbReference>
<proteinExistence type="predicted"/>
<protein>
    <recommendedName>
        <fullName evidence="4">Lipocalin-like domain-containing protein</fullName>
    </recommendedName>
</protein>